<evidence type="ECO:0000256" key="9">
    <source>
        <dbReference type="ARBA" id="ARBA00022801"/>
    </source>
</evidence>
<evidence type="ECO:0000256" key="12">
    <source>
        <dbReference type="ARBA" id="ARBA00023154"/>
    </source>
</evidence>
<evidence type="ECO:0000256" key="14">
    <source>
        <dbReference type="ARBA" id="ARBA00051301"/>
    </source>
</evidence>
<evidence type="ECO:0000256" key="1">
    <source>
        <dbReference type="ARBA" id="ARBA00001941"/>
    </source>
</evidence>
<protein>
    <recommendedName>
        <fullName evidence="6">Probable succinyl-diaminopimelate desuccinylase</fullName>
        <ecNumber evidence="5">3.5.1.18</ecNumber>
    </recommendedName>
</protein>
<dbReference type="EMBL" id="AP014808">
    <property type="protein sequence ID" value="BAQ57198.1"/>
    <property type="molecule type" value="Genomic_DNA"/>
</dbReference>
<gene>
    <name evidence="16" type="ORF">LBAT_0809</name>
</gene>
<evidence type="ECO:0000256" key="4">
    <source>
        <dbReference type="ARBA" id="ARBA00006247"/>
    </source>
</evidence>
<dbReference type="AlphaFoldDB" id="A0A0D6A311"/>
<comment type="cofactor">
    <cofactor evidence="2">
        <name>Zn(2+)</name>
        <dbReference type="ChEBI" id="CHEBI:29105"/>
    </cofactor>
</comment>
<evidence type="ECO:0000256" key="6">
    <source>
        <dbReference type="ARBA" id="ARBA00016853"/>
    </source>
</evidence>
<dbReference type="GO" id="GO:0009014">
    <property type="term" value="F:succinyl-diaminopimelate desuccinylase activity"/>
    <property type="evidence" value="ECO:0007669"/>
    <property type="project" value="UniProtKB-EC"/>
</dbReference>
<evidence type="ECO:0000256" key="8">
    <source>
        <dbReference type="ARBA" id="ARBA00022723"/>
    </source>
</evidence>
<dbReference type="InterPro" id="IPR001261">
    <property type="entry name" value="ArgE/DapE_CS"/>
</dbReference>
<dbReference type="GO" id="GO:0046872">
    <property type="term" value="F:metal ion binding"/>
    <property type="evidence" value="ECO:0007669"/>
    <property type="project" value="UniProtKB-KW"/>
</dbReference>
<dbReference type="InterPro" id="IPR002933">
    <property type="entry name" value="Peptidase_M20"/>
</dbReference>
<dbReference type="InterPro" id="IPR036264">
    <property type="entry name" value="Bact_exopeptidase_dim_dom"/>
</dbReference>
<accession>A0A0D6A311</accession>
<dbReference type="InterPro" id="IPR011650">
    <property type="entry name" value="Peptidase_M20_dimer"/>
</dbReference>
<dbReference type="InterPro" id="IPR050072">
    <property type="entry name" value="Peptidase_M20A"/>
</dbReference>
<organism evidence="16 17">
    <name type="scientific">Lactobacillus acetotolerans</name>
    <dbReference type="NCBI Taxonomy" id="1600"/>
    <lineage>
        <taxon>Bacteria</taxon>
        <taxon>Bacillati</taxon>
        <taxon>Bacillota</taxon>
        <taxon>Bacilli</taxon>
        <taxon>Lactobacillales</taxon>
        <taxon>Lactobacillaceae</taxon>
        <taxon>Lactobacillus</taxon>
    </lineage>
</organism>
<feature type="domain" description="Peptidase M20 dimerisation" evidence="15">
    <location>
        <begin position="177"/>
        <end position="283"/>
    </location>
</feature>
<dbReference type="KEGG" id="lae:LBAT_0809"/>
<dbReference type="SUPFAM" id="SSF53187">
    <property type="entry name" value="Zn-dependent exopeptidases"/>
    <property type="match status" value="1"/>
</dbReference>
<keyword evidence="13" id="KW-0170">Cobalt</keyword>
<dbReference type="Proteomes" id="UP000035709">
    <property type="component" value="Chromosome"/>
</dbReference>
<dbReference type="Gene3D" id="3.30.70.360">
    <property type="match status" value="1"/>
</dbReference>
<evidence type="ECO:0000256" key="2">
    <source>
        <dbReference type="ARBA" id="ARBA00001947"/>
    </source>
</evidence>
<dbReference type="EC" id="3.5.1.18" evidence="5"/>
<keyword evidence="8" id="KW-0479">Metal-binding</keyword>
<keyword evidence="9" id="KW-0378">Hydrolase</keyword>
<evidence type="ECO:0000256" key="5">
    <source>
        <dbReference type="ARBA" id="ARBA00011921"/>
    </source>
</evidence>
<sequence>MNEQQRIKILSDLTAIKSVNDNEQEVALYLQKLLKEHGIPSKLISYDDNRASLVAEIGNGKPVIAFSDHEDVVAAGDSWKNDPFKLTEIDGKLYGRGTSDMKSGLADIVIAMIELKENNTKLNGTVRLLASLGEEIGEYGAEQLTKEGYMDDVDALIIAEPSNTQTKDGTRILRLCYATKGSLDMQIQSKGKQAHSSLPETGNNAVQNLLDVLYKINNKIGKVNAIDPVTGKFLFNFDVISGGTQVNTIPASAKAEFNARTIKEFDNEKVKDIVNNSINELNQSDKKYHLSSKVLMQLDPVTSTKDNNLDKLIMKVTTRYLDNEFKQTGLSAITDATQYLKNKPDNFPMAIFGPGQTDSAHISNEYVYKDFYLKFADIYKVIMKAYLK</sequence>
<dbReference type="Pfam" id="PF07687">
    <property type="entry name" value="M20_dimer"/>
    <property type="match status" value="1"/>
</dbReference>
<dbReference type="Gene3D" id="3.40.630.10">
    <property type="entry name" value="Zn peptidases"/>
    <property type="match status" value="2"/>
</dbReference>
<evidence type="ECO:0000256" key="13">
    <source>
        <dbReference type="ARBA" id="ARBA00023285"/>
    </source>
</evidence>
<dbReference type="OrthoDB" id="9792335at2"/>
<keyword evidence="12" id="KW-0457">Lysine biosynthesis</keyword>
<dbReference type="CDD" id="cd08659">
    <property type="entry name" value="M20_ArgE_DapE-like"/>
    <property type="match status" value="1"/>
</dbReference>
<proteinExistence type="inferred from homology"/>
<keyword evidence="7" id="KW-0028">Amino-acid biosynthesis</keyword>
<evidence type="ECO:0000313" key="16">
    <source>
        <dbReference type="EMBL" id="BAQ57198.1"/>
    </source>
</evidence>
<reference evidence="16 17" key="1">
    <citation type="submission" date="2015-03" db="EMBL/GenBank/DDBJ databases">
        <title>Complete genome sequence of Lactobacillus acetotolerans NBRC 13120.</title>
        <authorList>
            <person name="Toh H."/>
            <person name="Morita H."/>
            <person name="Fujita N."/>
        </authorList>
    </citation>
    <scope>NUCLEOTIDE SEQUENCE [LARGE SCALE GENOMIC DNA]</scope>
    <source>
        <strain evidence="16 17">NBRC 13120</strain>
    </source>
</reference>
<evidence type="ECO:0000256" key="3">
    <source>
        <dbReference type="ARBA" id="ARBA00005130"/>
    </source>
</evidence>
<dbReference type="NCBIfam" id="NF006365">
    <property type="entry name" value="PRK08588.1"/>
    <property type="match status" value="1"/>
</dbReference>
<comment type="pathway">
    <text evidence="3">Amino-acid biosynthesis; L-lysine biosynthesis via DAP pathway; LL-2,6-diaminopimelate from (S)-tetrahydrodipicolinate (succinylase route): step 3/3.</text>
</comment>
<evidence type="ECO:0000259" key="15">
    <source>
        <dbReference type="Pfam" id="PF07687"/>
    </source>
</evidence>
<dbReference type="GO" id="GO:0019877">
    <property type="term" value="P:diaminopimelate biosynthetic process"/>
    <property type="evidence" value="ECO:0007669"/>
    <property type="project" value="UniProtKB-KW"/>
</dbReference>
<dbReference type="GO" id="GO:0009089">
    <property type="term" value="P:lysine biosynthetic process via diaminopimelate"/>
    <property type="evidence" value="ECO:0007669"/>
    <property type="project" value="UniProtKB-UniPathway"/>
</dbReference>
<comment type="cofactor">
    <cofactor evidence="1">
        <name>Co(2+)</name>
        <dbReference type="ChEBI" id="CHEBI:48828"/>
    </cofactor>
</comment>
<dbReference type="Pfam" id="PF01546">
    <property type="entry name" value="Peptidase_M20"/>
    <property type="match status" value="1"/>
</dbReference>
<dbReference type="PANTHER" id="PTHR43808:SF8">
    <property type="entry name" value="PEPTIDASE M20 DIMERISATION DOMAIN-CONTAINING PROTEIN"/>
    <property type="match status" value="1"/>
</dbReference>
<dbReference type="SUPFAM" id="SSF55031">
    <property type="entry name" value="Bacterial exopeptidase dimerisation domain"/>
    <property type="match status" value="1"/>
</dbReference>
<evidence type="ECO:0000256" key="7">
    <source>
        <dbReference type="ARBA" id="ARBA00022605"/>
    </source>
</evidence>
<evidence type="ECO:0000313" key="17">
    <source>
        <dbReference type="Proteomes" id="UP000035709"/>
    </source>
</evidence>
<dbReference type="InterPro" id="IPR010182">
    <property type="entry name" value="ArgE/DapE"/>
</dbReference>
<comment type="similarity">
    <text evidence="4">Belongs to the peptidase M20A family.</text>
</comment>
<keyword evidence="17" id="KW-1185">Reference proteome</keyword>
<keyword evidence="10" id="KW-0862">Zinc</keyword>
<dbReference type="PROSITE" id="PS00759">
    <property type="entry name" value="ARGE_DAPE_CPG2_2"/>
    <property type="match status" value="1"/>
</dbReference>
<dbReference type="RefSeq" id="WP_060459415.1">
    <property type="nucleotide sequence ID" value="NZ_AP014808.1"/>
</dbReference>
<dbReference type="NCBIfam" id="TIGR01910">
    <property type="entry name" value="DapE-ArgE"/>
    <property type="match status" value="1"/>
</dbReference>
<comment type="catalytic activity">
    <reaction evidence="14">
        <text>N-succinyl-(2S,6S)-2,6-diaminopimelate + H2O = (2S,6S)-2,6-diaminopimelate + succinate</text>
        <dbReference type="Rhea" id="RHEA:22608"/>
        <dbReference type="ChEBI" id="CHEBI:15377"/>
        <dbReference type="ChEBI" id="CHEBI:30031"/>
        <dbReference type="ChEBI" id="CHEBI:57609"/>
        <dbReference type="ChEBI" id="CHEBI:58087"/>
        <dbReference type="EC" id="3.5.1.18"/>
    </reaction>
</comment>
<evidence type="ECO:0000256" key="11">
    <source>
        <dbReference type="ARBA" id="ARBA00022915"/>
    </source>
</evidence>
<evidence type="ECO:0000256" key="10">
    <source>
        <dbReference type="ARBA" id="ARBA00022833"/>
    </source>
</evidence>
<keyword evidence="11" id="KW-0220">Diaminopimelate biosynthesis</keyword>
<name>A0A0D6A311_9LACO</name>
<dbReference type="STRING" id="1600.LBAT_0809"/>
<dbReference type="UniPathway" id="UPA00034">
    <property type="reaction ID" value="UER00021"/>
</dbReference>
<dbReference type="PATRIC" id="fig|1600.4.peg.830"/>
<dbReference type="PANTHER" id="PTHR43808">
    <property type="entry name" value="ACETYLORNITHINE DEACETYLASE"/>
    <property type="match status" value="1"/>
</dbReference>